<organism evidence="1 2">
    <name type="scientific">Luoshenia tenuis</name>
    <dbReference type="NCBI Taxonomy" id="2763654"/>
    <lineage>
        <taxon>Bacteria</taxon>
        <taxon>Bacillati</taxon>
        <taxon>Bacillota</taxon>
        <taxon>Clostridia</taxon>
        <taxon>Christensenellales</taxon>
        <taxon>Christensenellaceae</taxon>
        <taxon>Luoshenia</taxon>
    </lineage>
</organism>
<dbReference type="Pfam" id="PF12116">
    <property type="entry name" value="SpoIIID"/>
    <property type="match status" value="1"/>
</dbReference>
<accession>A0A926HM82</accession>
<sequence>MKDYIEERVIKTAEYIVENGATVRAAAKVFGTSKSTTHKDLIERLPHINRELSAQVNHILAVNKAERHIRGGQATCLKYQQQRLLHKV</sequence>
<dbReference type="RefSeq" id="WP_138295604.1">
    <property type="nucleotide sequence ID" value="NZ_JACRSO010000001.1"/>
</dbReference>
<name>A0A926HM82_9FIRM</name>
<reference evidence="1" key="1">
    <citation type="submission" date="2020-08" db="EMBL/GenBank/DDBJ databases">
        <title>Genome public.</title>
        <authorList>
            <person name="Liu C."/>
            <person name="Sun Q."/>
        </authorList>
    </citation>
    <scope>NUCLEOTIDE SEQUENCE</scope>
    <source>
        <strain evidence="1">NSJ-44</strain>
    </source>
</reference>
<comment type="caution">
    <text evidence="1">The sequence shown here is derived from an EMBL/GenBank/DDBJ whole genome shotgun (WGS) entry which is preliminary data.</text>
</comment>
<dbReference type="InterPro" id="IPR014208">
    <property type="entry name" value="Spore_III_D"/>
</dbReference>
<gene>
    <name evidence="1" type="primary">spoIIID</name>
    <name evidence="1" type="ORF">H8699_00120</name>
</gene>
<dbReference type="NCBIfam" id="TIGR02844">
    <property type="entry name" value="spore_III_D"/>
    <property type="match status" value="1"/>
</dbReference>
<dbReference type="Proteomes" id="UP000654279">
    <property type="component" value="Unassembled WGS sequence"/>
</dbReference>
<evidence type="ECO:0000313" key="1">
    <source>
        <dbReference type="EMBL" id="MBC8527841.1"/>
    </source>
</evidence>
<dbReference type="AlphaFoldDB" id="A0A926HM82"/>
<protein>
    <submittedName>
        <fullName evidence="1">Sporulation transcriptional regulator SpoIIID</fullName>
    </submittedName>
</protein>
<proteinExistence type="predicted"/>
<dbReference type="EMBL" id="JACRSO010000001">
    <property type="protein sequence ID" value="MBC8527841.1"/>
    <property type="molecule type" value="Genomic_DNA"/>
</dbReference>
<keyword evidence="2" id="KW-1185">Reference proteome</keyword>
<evidence type="ECO:0000313" key="2">
    <source>
        <dbReference type="Proteomes" id="UP000654279"/>
    </source>
</evidence>